<evidence type="ECO:0000256" key="3">
    <source>
        <dbReference type="ARBA" id="ARBA00022536"/>
    </source>
</evidence>
<evidence type="ECO:0000259" key="10">
    <source>
        <dbReference type="PROSITE" id="PS50055"/>
    </source>
</evidence>
<dbReference type="InterPro" id="IPR016130">
    <property type="entry name" value="Tyr_Pase_AS"/>
</dbReference>
<dbReference type="Gene3D" id="3.90.190.10">
    <property type="entry name" value="Protein tyrosine phosphatase superfamily"/>
    <property type="match status" value="2"/>
</dbReference>
<keyword evidence="12" id="KW-0675">Receptor</keyword>
<dbReference type="Gene3D" id="2.60.120.260">
    <property type="entry name" value="Galactose-binding domain-like"/>
    <property type="match status" value="1"/>
</dbReference>
<feature type="domain" description="Tyrosine-protein phosphatase" evidence="10">
    <location>
        <begin position="882"/>
        <end position="1152"/>
    </location>
</feature>
<evidence type="ECO:0000259" key="11">
    <source>
        <dbReference type="PROSITE" id="PS50056"/>
    </source>
</evidence>
<dbReference type="EMBL" id="JASAOG010000015">
    <property type="protein sequence ID" value="KAK0065057.1"/>
    <property type="molecule type" value="Genomic_DNA"/>
</dbReference>
<evidence type="ECO:0000256" key="1">
    <source>
        <dbReference type="ARBA" id="ARBA00009580"/>
    </source>
</evidence>
<dbReference type="PROSITE" id="PS01248">
    <property type="entry name" value="EGF_LAM_1"/>
    <property type="match status" value="1"/>
</dbReference>
<dbReference type="SUPFAM" id="SSF52799">
    <property type="entry name" value="(Phosphotyrosine protein) phosphatases II"/>
    <property type="match status" value="2"/>
</dbReference>
<dbReference type="Pfam" id="PF00102">
    <property type="entry name" value="Y_phosphatase"/>
    <property type="match status" value="2"/>
</dbReference>
<dbReference type="SMART" id="SM00194">
    <property type="entry name" value="PTPc"/>
    <property type="match status" value="2"/>
</dbReference>
<dbReference type="Proteomes" id="UP001233172">
    <property type="component" value="Unassembled WGS sequence"/>
</dbReference>
<dbReference type="FunFam" id="3.90.190.10:FF:000185">
    <property type="entry name" value="Predicted protein"/>
    <property type="match status" value="1"/>
</dbReference>
<dbReference type="EC" id="3.1.3.48" evidence="2"/>
<gene>
    <name evidence="12" type="ORF">Bpfe_005615</name>
</gene>
<accession>A0AAD8FHB5</accession>
<evidence type="ECO:0000256" key="5">
    <source>
        <dbReference type="ARBA" id="ARBA00022737"/>
    </source>
</evidence>
<dbReference type="InterPro" id="IPR009030">
    <property type="entry name" value="Growth_fac_rcpt_cys_sf"/>
</dbReference>
<dbReference type="CDD" id="cd00047">
    <property type="entry name" value="PTPc"/>
    <property type="match status" value="1"/>
</dbReference>
<keyword evidence="4 9" id="KW-0732">Signal</keyword>
<evidence type="ECO:0000256" key="9">
    <source>
        <dbReference type="SAM" id="SignalP"/>
    </source>
</evidence>
<evidence type="ECO:0000256" key="6">
    <source>
        <dbReference type="ARBA" id="ARBA00022801"/>
    </source>
</evidence>
<feature type="signal peptide" evidence="9">
    <location>
        <begin position="1"/>
        <end position="17"/>
    </location>
</feature>
<dbReference type="InterPro" id="IPR000242">
    <property type="entry name" value="PTP_cat"/>
</dbReference>
<feature type="domain" description="Tyrosine specific protein phosphatases" evidence="11">
    <location>
        <begin position="1069"/>
        <end position="1143"/>
    </location>
</feature>
<reference evidence="12" key="2">
    <citation type="submission" date="2023-04" db="EMBL/GenBank/DDBJ databases">
        <authorList>
            <person name="Bu L."/>
            <person name="Lu L."/>
            <person name="Laidemitt M.R."/>
            <person name="Zhang S.M."/>
            <person name="Mutuku M."/>
            <person name="Mkoji G."/>
            <person name="Steinauer M."/>
            <person name="Loker E.S."/>
        </authorList>
    </citation>
    <scope>NUCLEOTIDE SEQUENCE</scope>
    <source>
        <strain evidence="12">KasaAsao</strain>
        <tissue evidence="12">Whole Snail</tissue>
    </source>
</reference>
<dbReference type="SUPFAM" id="SSF49785">
    <property type="entry name" value="Galactose-binding domain-like"/>
    <property type="match status" value="1"/>
</dbReference>
<evidence type="ECO:0000256" key="8">
    <source>
        <dbReference type="ARBA" id="ARBA00023157"/>
    </source>
</evidence>
<evidence type="ECO:0000256" key="2">
    <source>
        <dbReference type="ARBA" id="ARBA00013064"/>
    </source>
</evidence>
<dbReference type="PANTHER" id="PTHR19134:SF562">
    <property type="entry name" value="PROTEIN-TYROSINE-PHOSPHATASE"/>
    <property type="match status" value="1"/>
</dbReference>
<dbReference type="InterPro" id="IPR003595">
    <property type="entry name" value="Tyr_Pase_cat"/>
</dbReference>
<dbReference type="AlphaFoldDB" id="A0AAD8FHB5"/>
<feature type="domain" description="Tyrosine-protein phosphatase" evidence="10">
    <location>
        <begin position="658"/>
        <end position="851"/>
    </location>
</feature>
<keyword evidence="5" id="KW-0677">Repeat</keyword>
<dbReference type="SUPFAM" id="SSF57184">
    <property type="entry name" value="Growth factor receptor domain"/>
    <property type="match status" value="1"/>
</dbReference>
<keyword evidence="13" id="KW-1185">Reference proteome</keyword>
<dbReference type="InterPro" id="IPR029021">
    <property type="entry name" value="Prot-tyrosine_phosphatase-like"/>
</dbReference>
<dbReference type="PROSITE" id="PS50055">
    <property type="entry name" value="TYR_PHOSPHATASE_PTP"/>
    <property type="match status" value="2"/>
</dbReference>
<dbReference type="InterPro" id="IPR050348">
    <property type="entry name" value="Protein-Tyr_Phosphatase"/>
</dbReference>
<dbReference type="PRINTS" id="PR00700">
    <property type="entry name" value="PRTYPHPHTASE"/>
</dbReference>
<keyword evidence="6" id="KW-0378">Hydrolase</keyword>
<protein>
    <recommendedName>
        <fullName evidence="2">protein-tyrosine-phosphatase</fullName>
        <ecNumber evidence="2">3.1.3.48</ecNumber>
    </recommendedName>
</protein>
<dbReference type="InterPro" id="IPR008979">
    <property type="entry name" value="Galactose-bd-like_sf"/>
</dbReference>
<keyword evidence="7" id="KW-0904">Protein phosphatase</keyword>
<keyword evidence="3" id="KW-0245">EGF-like domain</keyword>
<dbReference type="PROSITE" id="PS00383">
    <property type="entry name" value="TYR_PHOSPHATASE_1"/>
    <property type="match status" value="1"/>
</dbReference>
<dbReference type="PANTHER" id="PTHR19134">
    <property type="entry name" value="RECEPTOR-TYPE TYROSINE-PROTEIN PHOSPHATASE"/>
    <property type="match status" value="1"/>
</dbReference>
<feature type="domain" description="Tyrosine specific protein phosphatases" evidence="11">
    <location>
        <begin position="787"/>
        <end position="842"/>
    </location>
</feature>
<dbReference type="FunFam" id="2.170.300.10:FF:000041">
    <property type="entry name" value="Tyrosine protein kinase receptor tie-1, putative"/>
    <property type="match status" value="1"/>
</dbReference>
<comment type="similarity">
    <text evidence="1">Belongs to the protein-tyrosine phosphatase family.</text>
</comment>
<evidence type="ECO:0000313" key="13">
    <source>
        <dbReference type="Proteomes" id="UP001233172"/>
    </source>
</evidence>
<feature type="chain" id="PRO_5042084589" description="protein-tyrosine-phosphatase" evidence="9">
    <location>
        <begin position="18"/>
        <end position="1199"/>
    </location>
</feature>
<dbReference type="Gene3D" id="2.170.300.10">
    <property type="entry name" value="Tie2 ligand-binding domain superfamily"/>
    <property type="match status" value="2"/>
</dbReference>
<sequence>MWILFIICFWNFNIATCDSVTPKTFGSQIKYICHCEDSCDNKGNCIGYSNKCIKEWFGLACQYQNLAYSFTSLISPQEASGLFSNNDESKCNFQISQTSILIHWNMSLPFTWMRIKVNDSKLLTTLNLVFNDAISCNKPTIYEVSPDVFDIVCDVPFLTKSLQIQGDIVQHLCYVYVNGGRNLALFQNTSQSSTWTDNIVEFGSQLAVDGVVTDYCSTNCSHTNNQSLATWRLTFDTNYLLNKFVLFNRFDNNRNNERLMGFNLKALTSSNRVAYDYTEGAKTVQLIYTMFNFGKQPVNKVVISLNNYLTINEFQAYGDCQPGFWGLECKGMCNDSCKNTCSTENGLCSFCFGYINPPLCNKDCPDGYYGINCKSQCTSNCKTCNKIVGNCNLCQPGWTGQLCDTKCIDGTYGVNCTGVCSQHCDSVCNKTNGACSCKPGYAGTMCLQECIDGTYGVNCTGVCSQHCDSVCNKINGACSCQSEYAGTMCLQECIATLFGQDCKLSCNTSCLNQLCDPFNGTCLQCESGRVGDQCDDCPAGKYGLECKHECSPTCKNGCQPVDGNCKNGCHDGFQGPFCNKTCDENHFGPACSSACNLHCEVASNNNSRICHNVNGSCLLGCSRDYTGPQCSEAINSGSSPPVGAIVGAAIAALVIIALIDNNDKVKFIASQGPNKAVLNDFIRMLWEQHVDIVVMLTNLVEEAKVKCEQYWPESGKVSYGDTKVQVIQAKTFADYTIRTIELNQYNGGTRILTQYHFTSWPDQSVPNSPWALVDLAMRVFAHPTTQPIVVHCSAGVGRTGTFIALHNVLKDAEETNRIDFYSTLIRLRQDRIFMIQTPDQYEFLHRAVQAALICTPTLVSVSDCSESVKELLKKEVSGLSKIEKEYRSINLVSKDIRPSQLDDNEVEKSTKEKMYQNTHELKKDGQNRFPNIMPRKFDRPYLVCEQKNMSDYINAVFTPALFKKDEHIITQLPMPQTVSDLWRLVKQYKISLMVAFELEKLGKDKTMSVYLPIVIDSSLTLGNIEIYCSAINDKDLWEEQILKVRTEKSKSDSQDVLHLKCKDTEMDVKKLLSLLLKIRAYNAYTSGRILFLCRNGATFSGLCSVLCTVLDRLDEDAKVSVPLVVGAMKTVRPEVIPNLEQYRIVYEVLERYCTTASPYTIVGGEKLPLTTPLTIPSHIINNPTFDENSTDPSSVYNNV</sequence>
<organism evidence="12 13">
    <name type="scientific">Biomphalaria pfeifferi</name>
    <name type="common">Bloodfluke planorb</name>
    <name type="synonym">Freshwater snail</name>
    <dbReference type="NCBI Taxonomy" id="112525"/>
    <lineage>
        <taxon>Eukaryota</taxon>
        <taxon>Metazoa</taxon>
        <taxon>Spiralia</taxon>
        <taxon>Lophotrochozoa</taxon>
        <taxon>Mollusca</taxon>
        <taxon>Gastropoda</taxon>
        <taxon>Heterobranchia</taxon>
        <taxon>Euthyneura</taxon>
        <taxon>Panpulmonata</taxon>
        <taxon>Hygrophila</taxon>
        <taxon>Lymnaeoidea</taxon>
        <taxon>Planorbidae</taxon>
        <taxon>Biomphalaria</taxon>
    </lineage>
</organism>
<dbReference type="InterPro" id="IPR002049">
    <property type="entry name" value="LE_dom"/>
</dbReference>
<evidence type="ECO:0000256" key="7">
    <source>
        <dbReference type="ARBA" id="ARBA00022912"/>
    </source>
</evidence>
<comment type="caution">
    <text evidence="12">The sequence shown here is derived from an EMBL/GenBank/DDBJ whole genome shotgun (WGS) entry which is preliminary data.</text>
</comment>
<reference evidence="12" key="1">
    <citation type="journal article" date="2023" name="PLoS Negl. Trop. Dis.">
        <title>A genome sequence for Biomphalaria pfeifferi, the major vector snail for the human-infecting parasite Schistosoma mansoni.</title>
        <authorList>
            <person name="Bu L."/>
            <person name="Lu L."/>
            <person name="Laidemitt M.R."/>
            <person name="Zhang S.M."/>
            <person name="Mutuku M."/>
            <person name="Mkoji G."/>
            <person name="Steinauer M."/>
            <person name="Loker E.S."/>
        </authorList>
    </citation>
    <scope>NUCLEOTIDE SEQUENCE</scope>
    <source>
        <strain evidence="12">KasaAsao</strain>
    </source>
</reference>
<dbReference type="SMART" id="SM00180">
    <property type="entry name" value="EGF_Lam"/>
    <property type="match status" value="2"/>
</dbReference>
<dbReference type="InterPro" id="IPR000742">
    <property type="entry name" value="EGF"/>
</dbReference>
<evidence type="ECO:0000256" key="4">
    <source>
        <dbReference type="ARBA" id="ARBA00022729"/>
    </source>
</evidence>
<keyword evidence="8" id="KW-1015">Disulfide bond</keyword>
<dbReference type="PROSITE" id="PS50056">
    <property type="entry name" value="TYR_PHOSPHATASE_2"/>
    <property type="match status" value="2"/>
</dbReference>
<dbReference type="InterPro" id="IPR000387">
    <property type="entry name" value="Tyr_Pase_dom"/>
</dbReference>
<evidence type="ECO:0000313" key="12">
    <source>
        <dbReference type="EMBL" id="KAK0065057.1"/>
    </source>
</evidence>
<dbReference type="SMART" id="SM00404">
    <property type="entry name" value="PTPc_motif"/>
    <property type="match status" value="1"/>
</dbReference>
<dbReference type="SMART" id="SM00181">
    <property type="entry name" value="EGF"/>
    <property type="match status" value="6"/>
</dbReference>
<name>A0AAD8FHB5_BIOPF</name>
<proteinExistence type="inferred from homology"/>
<dbReference type="CDD" id="cd00055">
    <property type="entry name" value="EGF_Lam"/>
    <property type="match status" value="2"/>
</dbReference>
<dbReference type="GO" id="GO:0004725">
    <property type="term" value="F:protein tyrosine phosphatase activity"/>
    <property type="evidence" value="ECO:0007669"/>
    <property type="project" value="InterPro"/>
</dbReference>